<evidence type="ECO:0000256" key="5">
    <source>
        <dbReference type="ARBA" id="ARBA00023273"/>
    </source>
</evidence>
<dbReference type="Gene3D" id="3.40.50.300">
    <property type="entry name" value="P-loop containing nucleotide triphosphate hydrolases"/>
    <property type="match status" value="1"/>
</dbReference>
<reference evidence="8" key="1">
    <citation type="submission" date="2023-10" db="EMBL/GenBank/DDBJ databases">
        <authorList>
            <person name="Chen Y."/>
            <person name="Shah S."/>
            <person name="Dougan E. K."/>
            <person name="Thang M."/>
            <person name="Chan C."/>
        </authorList>
    </citation>
    <scope>NUCLEOTIDE SEQUENCE [LARGE SCALE GENOMIC DNA]</scope>
</reference>
<dbReference type="NCBIfam" id="NF012200">
    <property type="entry name" value="choice_anch_D"/>
    <property type="match status" value="1"/>
</dbReference>
<keyword evidence="5" id="KW-0966">Cell projection</keyword>
<accession>A0ABN9S0Z7</accession>
<feature type="region of interest" description="Disordered" evidence="6">
    <location>
        <begin position="1031"/>
        <end position="1071"/>
    </location>
</feature>
<keyword evidence="3" id="KW-0963">Cytoplasm</keyword>
<dbReference type="PANTHER" id="PTHR23053">
    <property type="entry name" value="DLEC1 DELETED IN LUNG AND ESOPHAGEAL CANCER 1"/>
    <property type="match status" value="1"/>
</dbReference>
<organism evidence="8 9">
    <name type="scientific">Prorocentrum cordatum</name>
    <dbReference type="NCBI Taxonomy" id="2364126"/>
    <lineage>
        <taxon>Eukaryota</taxon>
        <taxon>Sar</taxon>
        <taxon>Alveolata</taxon>
        <taxon>Dinophyceae</taxon>
        <taxon>Prorocentrales</taxon>
        <taxon>Prorocentraceae</taxon>
        <taxon>Prorocentrum</taxon>
    </lineage>
</organism>
<dbReference type="InterPro" id="IPR013783">
    <property type="entry name" value="Ig-like_fold"/>
</dbReference>
<dbReference type="InterPro" id="IPR000535">
    <property type="entry name" value="MSP_dom"/>
</dbReference>
<dbReference type="InterPro" id="IPR027417">
    <property type="entry name" value="P-loop_NTPase"/>
</dbReference>
<feature type="domain" description="MSP" evidence="7">
    <location>
        <begin position="3329"/>
        <end position="3431"/>
    </location>
</feature>
<dbReference type="PROSITE" id="PS50202">
    <property type="entry name" value="MSP"/>
    <property type="match status" value="1"/>
</dbReference>
<proteinExistence type="predicted"/>
<comment type="caution">
    <text evidence="8">The sequence shown here is derived from an EMBL/GenBank/DDBJ whole genome shotgun (WGS) entry which is preliminary data.</text>
</comment>
<name>A0ABN9S0Z7_9DINO</name>
<dbReference type="Gene3D" id="2.60.40.10">
    <property type="entry name" value="Immunoglobulins"/>
    <property type="match status" value="18"/>
</dbReference>
<evidence type="ECO:0000313" key="9">
    <source>
        <dbReference type="Proteomes" id="UP001189429"/>
    </source>
</evidence>
<feature type="region of interest" description="Disordered" evidence="6">
    <location>
        <begin position="1443"/>
        <end position="1462"/>
    </location>
</feature>
<evidence type="ECO:0000256" key="1">
    <source>
        <dbReference type="ARBA" id="ARBA00004138"/>
    </source>
</evidence>
<feature type="compositionally biased region" description="Basic and acidic residues" evidence="6">
    <location>
        <begin position="1091"/>
        <end position="1108"/>
    </location>
</feature>
<evidence type="ECO:0000256" key="4">
    <source>
        <dbReference type="ARBA" id="ARBA00023069"/>
    </source>
</evidence>
<dbReference type="Proteomes" id="UP001189429">
    <property type="component" value="Unassembled WGS sequence"/>
</dbReference>
<evidence type="ECO:0000259" key="7">
    <source>
        <dbReference type="PROSITE" id="PS50202"/>
    </source>
</evidence>
<evidence type="ECO:0000256" key="2">
    <source>
        <dbReference type="ARBA" id="ARBA00004496"/>
    </source>
</evidence>
<feature type="region of interest" description="Disordered" evidence="6">
    <location>
        <begin position="2145"/>
        <end position="2177"/>
    </location>
</feature>
<dbReference type="EMBL" id="CAUYUJ010008914">
    <property type="protein sequence ID" value="CAK0825377.1"/>
    <property type="molecule type" value="Genomic_DNA"/>
</dbReference>
<dbReference type="InterPro" id="IPR053879">
    <property type="entry name" value="HYDIN_VesB_CFA65-like_Ig"/>
</dbReference>
<feature type="region of interest" description="Disordered" evidence="6">
    <location>
        <begin position="736"/>
        <end position="763"/>
    </location>
</feature>
<feature type="compositionally biased region" description="Polar residues" evidence="6">
    <location>
        <begin position="799"/>
        <end position="815"/>
    </location>
</feature>
<feature type="compositionally biased region" description="Low complexity" evidence="6">
    <location>
        <begin position="1978"/>
        <end position="1990"/>
    </location>
</feature>
<feature type="region of interest" description="Disordered" evidence="6">
    <location>
        <begin position="1468"/>
        <end position="1526"/>
    </location>
</feature>
<protein>
    <recommendedName>
        <fullName evidence="7">MSP domain-containing protein</fullName>
    </recommendedName>
</protein>
<feature type="region of interest" description="Disordered" evidence="6">
    <location>
        <begin position="799"/>
        <end position="822"/>
    </location>
</feature>
<evidence type="ECO:0000313" key="8">
    <source>
        <dbReference type="EMBL" id="CAK0825377.1"/>
    </source>
</evidence>
<keyword evidence="4" id="KW-0969">Cilium</keyword>
<dbReference type="InterPro" id="IPR033305">
    <property type="entry name" value="Hydin-like"/>
</dbReference>
<feature type="compositionally biased region" description="Low complexity" evidence="6">
    <location>
        <begin position="1856"/>
        <end position="1874"/>
    </location>
</feature>
<dbReference type="SUPFAM" id="SSF52540">
    <property type="entry name" value="P-loop containing nucleoside triphosphate hydrolases"/>
    <property type="match status" value="1"/>
</dbReference>
<feature type="compositionally biased region" description="Polar residues" evidence="6">
    <location>
        <begin position="736"/>
        <end position="751"/>
    </location>
</feature>
<evidence type="ECO:0000256" key="3">
    <source>
        <dbReference type="ARBA" id="ARBA00022490"/>
    </source>
</evidence>
<feature type="region of interest" description="Disordered" evidence="6">
    <location>
        <begin position="1752"/>
        <end position="1789"/>
    </location>
</feature>
<feature type="compositionally biased region" description="Basic and acidic residues" evidence="6">
    <location>
        <begin position="1446"/>
        <end position="1459"/>
    </location>
</feature>
<feature type="region of interest" description="Disordered" evidence="6">
    <location>
        <begin position="1091"/>
        <end position="1115"/>
    </location>
</feature>
<feature type="region of interest" description="Disordered" evidence="6">
    <location>
        <begin position="1920"/>
        <end position="2004"/>
    </location>
</feature>
<comment type="subcellular location">
    <subcellularLocation>
        <location evidence="1">Cell projection</location>
        <location evidence="1">Cilium</location>
    </subcellularLocation>
    <subcellularLocation>
        <location evidence="2">Cytoplasm</location>
    </subcellularLocation>
</comment>
<sequence length="3431" mass="376946">MITLTFTPKAALKYRCVAYCSVVGQEERLPLLLSGQGIGPKAAFSWEDQPIDEIFVESAHQYTVDLINQGDIAVTFKLVPNNSQFGSKFHFSPSEGRLEVGEKCEITIDFVPDLLGHFQETFRWDLVGSAASLALTFTGKSVPPTFTFDVDRIAFGVVSYGYLNSKTLTLTNTSEVPMRFALRIPGDGRFAQKEFDVIPPRGMLYPNCSQKVQLDFISVNIKTYDLALVMDLDGVGQELASIPIQARCAVPMVKLDPPEQLQFGDIFIRYPSNQTISLSNTSALPAKFQILPQDEVHSAYATIQPDQAFGSVPPASSHVITLTLTAHKIGQLQFPIFVRMLGHASPYQLMVVANSTGPIVTVEPPVLDFGSAKCLEPVTRQVKITNACVIDAQIKALMKLKNSLWTVSPKDLLLKPFESVTAALTLTCDEAAKVSDTLYLVVNEGKDVSVSVKAQGVASPVTCKERLDEIDFGTQYTTQTITREFLIENRGTRQRKLVWSHEAEKIVTKNAPDPIQIFNVSPMTLLMDGKTAYKYEFTAVAHKQGLAQETLVCHEYIGNDRKGKVCFRCALKGNFVSPLLTLSATTLNFKYLWSKGTPPAPMSQKLRLTNVSLLDVEFTVKVAAPFKAGSELVSLKPNETTEVHVEFDPGFKVDRQSSTVKQKLIIVYQDHPQKDTVHLVGEVAFPNVVLSLDKLDFGAVLNDTTKQLSITMSNPHVLPVSYHWMFVEDQEMAPMSSTGQSEMPVSMSRTSKAPFDSRSHLTTTDLGAPQVTLDMVRRTTSKTTTTLQDRHELLDEGSTLSRRMSQASAAPQWQRPSAPPRPEVDINQIFDILPIMGTLEPGASQTTTFTYFGLGDRKFSATALCQAEGGPEYEVRLRGQASRLEFKLDKTDLDFGELPYSQVSEKEVYLSNTGKVAYYFSWNLTGLSRNSVLDISPASGLINPKEGQKMTVRFRCGIPDEVCEQALLEVAHFEPTRFTVRGRGVFPGVLLSTPLVDGVGQEKLPRFDSEEHEVRRAEALERLRAQALSGNCAALRQGDKPDSQTQKQRKKNAQRPALDAPEPTEEEVESEADRRYLCQVLLEKEREVVSRRTASKDVATKRRADSKDAAGASMASARPVFGTQTTKSVPRSMAELPTLTAAYYTCDFGHLVLGQSGRRVVCALNCYSEPISFTINKKLLASQGFTISPEKVKRLPPGRTQKMEVICFRSKGDDEGVQELDWAIPIKGGPCYEVKLRAHFVLPEVTLSSEEVDFGRVLVGQVKRMCVRLRNTKTVPVEWEYKIPKNKFGKPLPPWETPYTLAPASGKMQPGGTQFVTIAFMPSSSQLFHQKLPLKISDNPNTKLISLRGHGDSLHVEVEPSEKFQLGPVLPGDDECTREFFLHNPTDYPIEVYCVDFDQKFAEEEEMLNLYDQYNSYNMVELPLREPGSGTWSAVVKYATKRQRQKERERLQAEREKERKRLRTEAQALNQVHGDQQEGDQPNDTEADEEKAEEEEEEEEEVDDEALDEVAPEEQEMDPADFPLRVPTGDRLNVILVGPPLSGKTVAAQALAAKDGRKVLSIDEVVDWARSGPASLNSQEDKDLTLKLAGIMARDEELHEQAEQQREKDCKKAKTPFVKQPVQNYSFPVEDVAWLIKKRAALPDCNCGVVFDGFDSKYLPSIEASVEAVLTALSEKLVVVGIGLDCLGFSERAPLGVNDPALGALAQDGPETEEALQRMAAAVRGHLPAVKEQLQGRQKDLEGQLQLARDSLAALGDPPPPAGQEGGPAPAQPCEGVPAEDQAHQESGIDAQREAQEKLVTRLTADMGDVSARLAQLTVLAEKKQEGELASKVLTAVLALDKLAVKANEDIKAAALEAAPPARSPRSSPKFSPPGRQEESRPVSAEPSSVMLVPVAMSSEGFFEVLKADIQAAVPAPIIPAEPPLPTPSLAQVVSRPQARPRRVPPENFQIITPPDDDEPPPQEFLTPTDKDGKKPGKPGSAQTAASAAEARPESKPSPTRWLLQPHERRRLLLKFFSQEVGTFTHTLAFEVVGGTRGKSPVSLAATGVTDYPKISGDPRNVFMRRVKTKPPSGYANKQYIASLGVYDFGPLLAGRDRNCHQLPEQVEGKPRAKLEKSVERHIETLRVTNNSLFKAKVRFSFSGPDGSAVGEPARATPVEPKAKAKGAAAKEPKKSDIADKAKESVFSIEPQDMELDIDETREVKLCCFPAVEGSFSDTLVATVENNPVPVEFAICAIGAVPKVNLDTNEVDFDRLLLKQKATESLKLANVCAVPVKWRLKEPANGLPLQFDVEPMEGTLAVAEEQTISVTFQPEDSQSHNFLLKLQIGDVEDLKPLEDTHDIKVAGEGYQVDVVPEIPGEGCGLDFDAVRVGSAEERTFNVVNNGKYPVRYEVKVPERRKALRDMLEIETAVNEDGVALLEPGQKKQVKVKFMPLQEMQCPDPRRPGRKEELELLVFEAKSGEPVQLERVPIALTFQALYNSFSITPPRGLNFGPVRTGAVGQREFEIHNDGIFKLDWSLFDSANPPNFAEMGDQQAAATASTQVASAKGGKADKGALPTEKTLTIGPFRMTPLCGELKPKESAKIRVDFTASEDKHFDCKIGIHVDGMPDRPPASGQKTKNVEPAGQTRQSFFNATVGGFGAVGAEVGFREYLLTGQSCTPGIETDNVQSIFEEQFVARSLEDAIATSGRVDIRAFCEEDRFFSFGPVVVTQGSSSGSDSLESAKFRISNPKAIPCDVKFEIKPRGTPGKDQAFPFDLSTNELHIPPHEYRYIKVRFRPTALQSFVGNFKAEVVDGRDPGTNSLSFEVRGEGTVPTISLGGPPLSGDTGSELHVGRLQAGKTHSVDFVLTNDGVIPATARCDYPSSAHFTVGCPRTLTLEPKAQHPFQVHFHPTEAGNFKIPLRLSTLHNPYEDRTINVEFSGCKDAVAWELPDAAAQMVRSFAAPAYDQVNLGAVPLGGEATVMFSIMNTSKDTIRFQFPEKLPAPFSSGGLLASPSVGHVLPGASKPITFVFRPTEKLSAQGLQVPVSIASIKHDGEPEDWDDSMRVVSFGDPDAVPGNESMDHLEETVPEEPPHHMISGSQHPLPIHVTAMADAHAYECSTQMAHFSATVLFQRRVHRFHVKNPSTIPLPFDWRVVGGDGSRAYSVEPAKGSIAGGTTQEFALRFAPTEVEDFACQLECQIPHLSAGLPPLAVALSGSALRPWCHFELPESSYRSRRRSDVPLDPKYSIIEFESLGTHVKNTKRFYVCNPTSEQYEFAWRPEEFEKKGDQDDCFRCLSKRGTVLPGKKHEIIFEYVPTTVGTHEMFWTFSIAGKSVTQSFVLVGSVKDPRVGTDRPSVNFGRLLVGGKATEVFNIVNKEHIPFSFSLATSCQSESHAAALSVSPMSGVVGPGNSFPIQVTFAPTEEVFYNFNIIDQASSDGKSRSY</sequence>
<evidence type="ECO:0000256" key="6">
    <source>
        <dbReference type="SAM" id="MobiDB-lite"/>
    </source>
</evidence>
<gene>
    <name evidence="8" type="ORF">PCOR1329_LOCUS25515</name>
</gene>
<keyword evidence="9" id="KW-1185">Reference proteome</keyword>
<feature type="region of interest" description="Disordered" evidence="6">
    <location>
        <begin position="1856"/>
        <end position="1887"/>
    </location>
</feature>
<dbReference type="PANTHER" id="PTHR23053:SF0">
    <property type="entry name" value="HYDROCEPHALUS-INDUCING PROTEIN HOMOLOG"/>
    <property type="match status" value="1"/>
</dbReference>
<dbReference type="Pfam" id="PF22544">
    <property type="entry name" value="HYDIN_VesB_CFA65-like_Ig"/>
    <property type="match status" value="5"/>
</dbReference>
<feature type="compositionally biased region" description="Acidic residues" evidence="6">
    <location>
        <begin position="1477"/>
        <end position="1519"/>
    </location>
</feature>